<dbReference type="SMART" id="SM00454">
    <property type="entry name" value="SAM"/>
    <property type="match status" value="1"/>
</dbReference>
<dbReference type="GO" id="GO:0016757">
    <property type="term" value="F:glycosyltransferase activity"/>
    <property type="evidence" value="ECO:0007669"/>
    <property type="project" value="UniProtKB-KW"/>
</dbReference>
<name>A0AAD5XK79_9FUNG</name>
<keyword evidence="1" id="KW-0328">Glycosyltransferase</keyword>
<proteinExistence type="predicted"/>
<sequence length="1617" mass="180380">MLKRQYAGYIPEELVAQCNYDLDELWVYTEHEKESYISAGVDSAKIRIVPDSVDSGLFFALIDEGGLPSDKFWMFDGSEIGVGEKNFLFSGILEDVSVWHGVVDAFLEIYKESKNVKLIFQMRDLSGWINGERTFSELSAYILKTHEKNGAPGILIIDRELTAGQHRDLYRYSHCVVLPSWSSQLPWFLTIPQIMSLQLPIIDTSNVISESFISEANAFIIPSNNKNLRESLPYSEVSLKLLGKYMNICIDNTKLAEEKSLMARNKVISLFNAENIAMDIRHIFDSIAGNFSQKSAAVLQEFNPSPITYPVIHDSASCSPSTTHSIQRFNQTDPINILVITSYPPTRCGIAEFSKSLMNYLSATSKANNVFFHVMAMVPDSYTAANNPQRLVDNQNSNVQIAGVIRSQNYADYIKAASYINENIDIVSLQHEFGLFGGTDGTYILCMIKSTNKPVITTFHTVHNFLDMKHHYILRQIYMNSAANIVMGHISDIFMQSVHAVGEPKKLKLIPHGATPYKSLDNLLLKEKQGWKNNFVILSMGLHKPKKGFDIMISAMPAVLKKVPNAIFVIVGHGHPTCKDCPEYTNQMRVKAASYNLLDSKILFLEKYFDKAELDELVQTCDLYVSLYTANEITSSGTVSSAISAGRAVLATPYIYAREALSHGRGIIIPFGSVEQTAQAVIKVALDPMYRVQLQKKAFQYAQETITKFKLRLGFKLILYFIASGALLYSFGFFPELKSTGLLRTNDDFDHHNWRTKDLRRAQRFLETESQDNADKIDWEFTEAHAEKSNAEILTFLRYGSLERVTLPLVDSDPRITRFVESPLFTGIRIAFINGHHATQNDFMYVAHQLGFRYAEFNPRAFWDYGLSGHKSDSVNQNGMLADFFCRAFDIIVIGDTIPDSRFLLQFIDKTSPSETCGISKIVMMTTNRFDYGIQQSDLSTYYDLLRRVSSRSEKPQIVWTANNPFDIKYTLQLLGKNSTNFSLIRSIGYSALPVIQQFPVELTHRPAMLNHFSNSRFVAYLKRNDIDLAVFKRSYGGPTCLSQFRAFIDFPYQASTMKGSITGDDRIPKEWPDYVEYWHRNLTNYFYIFDSIEELKQILASENLDSKNIRTHGTRIWKEWIEKIVGVGSTPSSRDGREITVPASEVGRVETLVVVRTDSLRSRLRGAVLFGEFVGVCETRWEAPSAAFGASTAATTITSTPAPTPVRNNSASTTASNALSSPVSASLAPTIYTSSPTTYSRLFHRMIIDIYNGESLDALAPGEDNIITFPLSFPLPEKTLPPSYEAPSGAIKYTLKVVLTCKEGLSLFKSTYETLITVNVVLSDQERLRMVQESAKMINIVASATKYYPKLHSAPSSAFFKYPPPGSDTPGSLRLVPGVSPSNSDHADERHTPSSGLEQQAPSMTSDQRNQLLELMKLQKAQANISNVLADMHGISSNNTVAGILPQLLSTSGDGGGIATSRSAATSTKHSFSSTHPHNNNEEVDSAVKLTARPVTPVSRNDILSMSPLKNDDPNDSSTSSNGSSLYRSDANDLAAIISGYTTPLETWTVSTVAEWVKQFGTSPASIAAFIEQEIDGTALLTLTGDDLKNELKVTTLGTRRRIAVGIEKLIREMRR</sequence>
<dbReference type="EMBL" id="JADGJH010000323">
    <property type="protein sequence ID" value="KAJ3131046.1"/>
    <property type="molecule type" value="Genomic_DNA"/>
</dbReference>
<dbReference type="PROSITE" id="PS50105">
    <property type="entry name" value="SAM_DOMAIN"/>
    <property type="match status" value="1"/>
</dbReference>
<dbReference type="InterPro" id="IPR014752">
    <property type="entry name" value="Arrestin-like_C"/>
</dbReference>
<evidence type="ECO:0000313" key="4">
    <source>
        <dbReference type="EMBL" id="KAJ3131046.1"/>
    </source>
</evidence>
<dbReference type="PANTHER" id="PTHR12526:SF572">
    <property type="entry name" value="BLL5144 PROTEIN"/>
    <property type="match status" value="1"/>
</dbReference>
<dbReference type="Pfam" id="PF00536">
    <property type="entry name" value="SAM_1"/>
    <property type="match status" value="1"/>
</dbReference>
<dbReference type="Gene3D" id="2.60.40.640">
    <property type="match status" value="1"/>
</dbReference>
<dbReference type="Gene3D" id="3.40.50.2000">
    <property type="entry name" value="Glycogen Phosphorylase B"/>
    <property type="match status" value="3"/>
</dbReference>
<dbReference type="Pfam" id="PF00534">
    <property type="entry name" value="Glycos_transf_1"/>
    <property type="match status" value="1"/>
</dbReference>
<evidence type="ECO:0000259" key="3">
    <source>
        <dbReference type="PROSITE" id="PS50105"/>
    </source>
</evidence>
<organism evidence="4 5">
    <name type="scientific">Physocladia obscura</name>
    <dbReference type="NCBI Taxonomy" id="109957"/>
    <lineage>
        <taxon>Eukaryota</taxon>
        <taxon>Fungi</taxon>
        <taxon>Fungi incertae sedis</taxon>
        <taxon>Chytridiomycota</taxon>
        <taxon>Chytridiomycota incertae sedis</taxon>
        <taxon>Chytridiomycetes</taxon>
        <taxon>Chytridiales</taxon>
        <taxon>Chytriomycetaceae</taxon>
        <taxon>Physocladia</taxon>
    </lineage>
</organism>
<keyword evidence="5" id="KW-1185">Reference proteome</keyword>
<dbReference type="InterPro" id="IPR001660">
    <property type="entry name" value="SAM"/>
</dbReference>
<dbReference type="PANTHER" id="PTHR12526">
    <property type="entry name" value="GLYCOSYLTRANSFERASE"/>
    <property type="match status" value="1"/>
</dbReference>
<gene>
    <name evidence="4" type="ORF">HK100_006920</name>
</gene>
<evidence type="ECO:0000256" key="1">
    <source>
        <dbReference type="ARBA" id="ARBA00022676"/>
    </source>
</evidence>
<dbReference type="Proteomes" id="UP001211907">
    <property type="component" value="Unassembled WGS sequence"/>
</dbReference>
<dbReference type="Gene3D" id="1.10.150.50">
    <property type="entry name" value="Transcription Factor, Ets-1"/>
    <property type="match status" value="1"/>
</dbReference>
<feature type="region of interest" description="Disordered" evidence="2">
    <location>
        <begin position="1197"/>
        <end position="1216"/>
    </location>
</feature>
<dbReference type="InterPro" id="IPR013761">
    <property type="entry name" value="SAM/pointed_sf"/>
</dbReference>
<feature type="region of interest" description="Disordered" evidence="2">
    <location>
        <begin position="1371"/>
        <end position="1408"/>
    </location>
</feature>
<keyword evidence="1" id="KW-0808">Transferase</keyword>
<feature type="compositionally biased region" description="Polar residues" evidence="2">
    <location>
        <begin position="1461"/>
        <end position="1479"/>
    </location>
</feature>
<reference evidence="4" key="1">
    <citation type="submission" date="2020-05" db="EMBL/GenBank/DDBJ databases">
        <title>Phylogenomic resolution of chytrid fungi.</title>
        <authorList>
            <person name="Stajich J.E."/>
            <person name="Amses K."/>
            <person name="Simmons R."/>
            <person name="Seto K."/>
            <person name="Myers J."/>
            <person name="Bonds A."/>
            <person name="Quandt C.A."/>
            <person name="Barry K."/>
            <person name="Liu P."/>
            <person name="Grigoriev I."/>
            <person name="Longcore J.E."/>
            <person name="James T.Y."/>
        </authorList>
    </citation>
    <scope>NUCLEOTIDE SEQUENCE</scope>
    <source>
        <strain evidence="4">JEL0513</strain>
    </source>
</reference>
<protein>
    <recommendedName>
        <fullName evidence="3">SAM domain-containing protein</fullName>
    </recommendedName>
</protein>
<dbReference type="SUPFAM" id="SSF53756">
    <property type="entry name" value="UDP-Glycosyltransferase/glycogen phosphorylase"/>
    <property type="match status" value="2"/>
</dbReference>
<feature type="compositionally biased region" description="Polar residues" evidence="2">
    <location>
        <begin position="1394"/>
        <end position="1408"/>
    </location>
</feature>
<feature type="domain" description="SAM" evidence="3">
    <location>
        <begin position="1549"/>
        <end position="1614"/>
    </location>
</feature>
<evidence type="ECO:0000313" key="5">
    <source>
        <dbReference type="Proteomes" id="UP001211907"/>
    </source>
</evidence>
<dbReference type="SUPFAM" id="SSF47769">
    <property type="entry name" value="SAM/Pointed domain"/>
    <property type="match status" value="1"/>
</dbReference>
<evidence type="ECO:0000256" key="2">
    <source>
        <dbReference type="SAM" id="MobiDB-lite"/>
    </source>
</evidence>
<comment type="caution">
    <text evidence="4">The sequence shown here is derived from an EMBL/GenBank/DDBJ whole genome shotgun (WGS) entry which is preliminary data.</text>
</comment>
<accession>A0AAD5XK79</accession>
<dbReference type="InterPro" id="IPR001296">
    <property type="entry name" value="Glyco_trans_1"/>
</dbReference>
<feature type="region of interest" description="Disordered" evidence="2">
    <location>
        <begin position="1455"/>
        <end position="1526"/>
    </location>
</feature>
<feature type="compositionally biased region" description="Low complexity" evidence="2">
    <location>
        <begin position="1517"/>
        <end position="1526"/>
    </location>
</feature>